<feature type="transmembrane region" description="Helical" evidence="1">
    <location>
        <begin position="6"/>
        <end position="26"/>
    </location>
</feature>
<keyword evidence="1" id="KW-0472">Membrane</keyword>
<dbReference type="AlphaFoldDB" id="A0A1H1JDU6"/>
<dbReference type="EMBL" id="FNKX01000002">
    <property type="protein sequence ID" value="SDR48115.1"/>
    <property type="molecule type" value="Genomic_DNA"/>
</dbReference>
<keyword evidence="1" id="KW-1133">Transmembrane helix</keyword>
<reference evidence="3" key="1">
    <citation type="submission" date="2016-10" db="EMBL/GenBank/DDBJ databases">
        <authorList>
            <person name="Varghese N."/>
            <person name="Submissions S."/>
        </authorList>
    </citation>
    <scope>NUCLEOTIDE SEQUENCE [LARGE SCALE GENOMIC DNA]</scope>
    <source>
        <strain evidence="3">DUS833</strain>
    </source>
</reference>
<organism evidence="2 3">
    <name type="scientific">Paraburkholderia tuberum</name>
    <dbReference type="NCBI Taxonomy" id="157910"/>
    <lineage>
        <taxon>Bacteria</taxon>
        <taxon>Pseudomonadati</taxon>
        <taxon>Pseudomonadota</taxon>
        <taxon>Betaproteobacteria</taxon>
        <taxon>Burkholderiales</taxon>
        <taxon>Burkholderiaceae</taxon>
        <taxon>Paraburkholderia</taxon>
    </lineage>
</organism>
<sequence>MKATGFAGQVCAPSLAFVIGYMQVAAFHLEGNLLKPMLLTRIACAMLGASCALPFGAHATLGQNASTVDGDRTRLHAVARAASAQGAYSVHVLTLPSGTQVREYVAGNGIVFGVAWDGPTLPDLKATLGASFDAYVAASAARRGAPLAVSNSDLVVFSSGHLRAFTGYAYLPQAVPAGVDVSVIQ</sequence>
<name>A0A1H1JDU6_9BURK</name>
<evidence type="ECO:0000256" key="1">
    <source>
        <dbReference type="SAM" id="Phobius"/>
    </source>
</evidence>
<dbReference type="InterPro" id="IPR021267">
    <property type="entry name" value="DUF2844"/>
</dbReference>
<evidence type="ECO:0008006" key="4">
    <source>
        <dbReference type="Google" id="ProtNLM"/>
    </source>
</evidence>
<accession>A0A1H1JDU6</accession>
<keyword evidence="3" id="KW-1185">Reference proteome</keyword>
<evidence type="ECO:0000313" key="3">
    <source>
        <dbReference type="Proteomes" id="UP000199365"/>
    </source>
</evidence>
<evidence type="ECO:0000313" key="2">
    <source>
        <dbReference type="EMBL" id="SDR48115.1"/>
    </source>
</evidence>
<keyword evidence="1" id="KW-0812">Transmembrane</keyword>
<dbReference type="Proteomes" id="UP000199365">
    <property type="component" value="Unassembled WGS sequence"/>
</dbReference>
<protein>
    <recommendedName>
        <fullName evidence="4">DUF2844 domain-containing protein</fullName>
    </recommendedName>
</protein>
<dbReference type="Pfam" id="PF11005">
    <property type="entry name" value="DUF2844"/>
    <property type="match status" value="1"/>
</dbReference>
<gene>
    <name evidence="2" type="ORF">SAMN05445850_4650</name>
</gene>
<proteinExistence type="predicted"/>
<feature type="transmembrane region" description="Helical" evidence="1">
    <location>
        <begin position="38"/>
        <end position="57"/>
    </location>
</feature>